<feature type="non-terminal residue" evidence="2">
    <location>
        <position position="118"/>
    </location>
</feature>
<keyword evidence="1" id="KW-1133">Transmembrane helix</keyword>
<name>A0AAD1RXQ1_PELCU</name>
<dbReference type="Proteomes" id="UP001295444">
    <property type="component" value="Chromosome 04"/>
</dbReference>
<accession>A0AAD1RXQ1</accession>
<dbReference type="AlphaFoldDB" id="A0AAD1RXQ1"/>
<evidence type="ECO:0000313" key="3">
    <source>
        <dbReference type="Proteomes" id="UP001295444"/>
    </source>
</evidence>
<proteinExistence type="predicted"/>
<gene>
    <name evidence="2" type="ORF">PECUL_23A033344</name>
</gene>
<dbReference type="EMBL" id="OW240915">
    <property type="protein sequence ID" value="CAH2282854.1"/>
    <property type="molecule type" value="Genomic_DNA"/>
</dbReference>
<organism evidence="2 3">
    <name type="scientific">Pelobates cultripes</name>
    <name type="common">Western spadefoot toad</name>
    <dbReference type="NCBI Taxonomy" id="61616"/>
    <lineage>
        <taxon>Eukaryota</taxon>
        <taxon>Metazoa</taxon>
        <taxon>Chordata</taxon>
        <taxon>Craniata</taxon>
        <taxon>Vertebrata</taxon>
        <taxon>Euteleostomi</taxon>
        <taxon>Amphibia</taxon>
        <taxon>Batrachia</taxon>
        <taxon>Anura</taxon>
        <taxon>Pelobatoidea</taxon>
        <taxon>Pelobatidae</taxon>
        <taxon>Pelobates</taxon>
    </lineage>
</organism>
<keyword evidence="1" id="KW-0812">Transmembrane</keyword>
<sequence>MRPRSTWTRVMGREDVMAWHVWLPMELVLLYLLMIQMLQNSLDGASQCRWTMTRSILQKQPKSFLRERTCISLDEDKTERKMPQEQANFLMTSFRENLPFSSLKHFKCFRLEKGRTTA</sequence>
<protein>
    <submittedName>
        <fullName evidence="2">Uncharacterized protein</fullName>
    </submittedName>
</protein>
<evidence type="ECO:0000313" key="2">
    <source>
        <dbReference type="EMBL" id="CAH2282854.1"/>
    </source>
</evidence>
<evidence type="ECO:0000256" key="1">
    <source>
        <dbReference type="SAM" id="Phobius"/>
    </source>
</evidence>
<keyword evidence="1" id="KW-0472">Membrane</keyword>
<feature type="transmembrane region" description="Helical" evidence="1">
    <location>
        <begin position="21"/>
        <end position="38"/>
    </location>
</feature>
<reference evidence="2" key="1">
    <citation type="submission" date="2022-03" db="EMBL/GenBank/DDBJ databases">
        <authorList>
            <person name="Alioto T."/>
            <person name="Alioto T."/>
            <person name="Gomez Garrido J."/>
        </authorList>
    </citation>
    <scope>NUCLEOTIDE SEQUENCE</scope>
</reference>
<keyword evidence="3" id="KW-1185">Reference proteome</keyword>